<accession>A0AAU7NPZ8</accession>
<name>A0AAU7NPZ8_9GAMM</name>
<keyword evidence="2" id="KW-1185">Reference proteome</keyword>
<gene>
    <name evidence="1" type="ORF">Q9L42_011780</name>
</gene>
<dbReference type="RefSeq" id="WP_305908208.1">
    <property type="nucleotide sequence ID" value="NZ_CP157743.1"/>
</dbReference>
<sequence>MNARPNSLVLRGYAECKDGQWQAFCLDLCLAAQDDTLDGAHEKLRNMICEYVYDATVGEDKAFARQLLNRKAPLQYWVKYYIFLGLSKIGAVKDKARTLLSDTLPLAPMCNHHH</sequence>
<evidence type="ECO:0000313" key="2">
    <source>
        <dbReference type="Proteomes" id="UP001225378"/>
    </source>
</evidence>
<dbReference type="AlphaFoldDB" id="A0AAU7NPZ8"/>
<evidence type="ECO:0000313" key="1">
    <source>
        <dbReference type="EMBL" id="XBS19050.1"/>
    </source>
</evidence>
<organism evidence="1 2">
    <name type="scientific">Methylomarinum roseum</name>
    <dbReference type="NCBI Taxonomy" id="3067653"/>
    <lineage>
        <taxon>Bacteria</taxon>
        <taxon>Pseudomonadati</taxon>
        <taxon>Pseudomonadota</taxon>
        <taxon>Gammaproteobacteria</taxon>
        <taxon>Methylococcales</taxon>
        <taxon>Methylococcaceae</taxon>
        <taxon>Methylomarinum</taxon>
    </lineage>
</organism>
<dbReference type="EMBL" id="CP157743">
    <property type="protein sequence ID" value="XBS19050.1"/>
    <property type="molecule type" value="Genomic_DNA"/>
</dbReference>
<dbReference type="KEGG" id="mech:Q9L42_011780"/>
<proteinExistence type="predicted"/>
<dbReference type="Proteomes" id="UP001225378">
    <property type="component" value="Chromosome"/>
</dbReference>
<reference evidence="1 2" key="1">
    <citation type="journal article" date="2024" name="Microbiology">
        <title>Methylomarinum rosea sp. nov., a novel halophilic methanotrophic bacterium from the hypersaline Lake Elton.</title>
        <authorList>
            <person name="Suleimanov R.Z."/>
            <person name="Oshkin I.Y."/>
            <person name="Danilova O.V."/>
            <person name="Suzina N.E."/>
            <person name="Dedysh S.N."/>
        </authorList>
    </citation>
    <scope>NUCLEOTIDE SEQUENCE [LARGE SCALE GENOMIC DNA]</scope>
    <source>
        <strain evidence="1 2">Ch1-1</strain>
    </source>
</reference>
<protein>
    <submittedName>
        <fullName evidence="1">DUF1902 domain-containing protein</fullName>
    </submittedName>
</protein>